<dbReference type="InParanoid" id="A0A0G4GY59"/>
<feature type="region of interest" description="Disordered" evidence="1">
    <location>
        <begin position="1"/>
        <end position="28"/>
    </location>
</feature>
<evidence type="ECO:0000313" key="4">
    <source>
        <dbReference type="Proteomes" id="UP000041254"/>
    </source>
</evidence>
<dbReference type="AlphaFoldDB" id="A0A0G4GY59"/>
<dbReference type="GO" id="GO:0030552">
    <property type="term" value="F:cAMP binding"/>
    <property type="evidence" value="ECO:0007669"/>
    <property type="project" value="TreeGrafter"/>
</dbReference>
<dbReference type="PhylomeDB" id="A0A0G4GY59"/>
<proteinExistence type="predicted"/>
<dbReference type="VEuPathDB" id="CryptoDB:Vbra_19051"/>
<evidence type="ECO:0000256" key="1">
    <source>
        <dbReference type="SAM" id="MobiDB-lite"/>
    </source>
</evidence>
<dbReference type="OrthoDB" id="417078at2759"/>
<dbReference type="GO" id="GO:0004862">
    <property type="term" value="F:cAMP-dependent protein kinase inhibitor activity"/>
    <property type="evidence" value="ECO:0007669"/>
    <property type="project" value="TreeGrafter"/>
</dbReference>
<feature type="domain" description="Cyclic nucleotide-binding" evidence="2">
    <location>
        <begin position="76"/>
        <end position="139"/>
    </location>
</feature>
<dbReference type="InterPro" id="IPR018488">
    <property type="entry name" value="cNMP-bd_CS"/>
</dbReference>
<dbReference type="PANTHER" id="PTHR11635:SF152">
    <property type="entry name" value="CAMP-DEPENDENT PROTEIN KINASE TYPE I REGULATORY SUBUNIT-RELATED"/>
    <property type="match status" value="1"/>
</dbReference>
<dbReference type="PRINTS" id="PR00103">
    <property type="entry name" value="CAMPKINASE"/>
</dbReference>
<accession>A0A0G4GY59</accession>
<dbReference type="InterPro" id="IPR018490">
    <property type="entry name" value="cNMP-bd_dom_sf"/>
</dbReference>
<dbReference type="SUPFAM" id="SSF51206">
    <property type="entry name" value="cAMP-binding domain-like"/>
    <property type="match status" value="1"/>
</dbReference>
<dbReference type="InterPro" id="IPR050503">
    <property type="entry name" value="cAMP-dep_PK_reg_su-like"/>
</dbReference>
<dbReference type="InterPro" id="IPR000595">
    <property type="entry name" value="cNMP-bd_dom"/>
</dbReference>
<organism evidence="3 4">
    <name type="scientific">Vitrella brassicaformis (strain CCMP3155)</name>
    <dbReference type="NCBI Taxonomy" id="1169540"/>
    <lineage>
        <taxon>Eukaryota</taxon>
        <taxon>Sar</taxon>
        <taxon>Alveolata</taxon>
        <taxon>Colpodellida</taxon>
        <taxon>Vitrellaceae</taxon>
        <taxon>Vitrella</taxon>
    </lineage>
</organism>
<gene>
    <name evidence="3" type="ORF">Vbra_19051</name>
</gene>
<dbReference type="GO" id="GO:0034236">
    <property type="term" value="F:protein kinase A catalytic subunit binding"/>
    <property type="evidence" value="ECO:0007669"/>
    <property type="project" value="TreeGrafter"/>
</dbReference>
<protein>
    <recommendedName>
        <fullName evidence="2">Cyclic nucleotide-binding domain-containing protein</fullName>
    </recommendedName>
</protein>
<dbReference type="PANTHER" id="PTHR11635">
    <property type="entry name" value="CAMP-DEPENDENT PROTEIN KINASE REGULATORY CHAIN"/>
    <property type="match status" value="1"/>
</dbReference>
<dbReference type="Gene3D" id="2.60.120.10">
    <property type="entry name" value="Jelly Rolls"/>
    <property type="match status" value="1"/>
</dbReference>
<evidence type="ECO:0000313" key="3">
    <source>
        <dbReference type="EMBL" id="CEM36017.1"/>
    </source>
</evidence>
<name>A0A0G4GY59_VITBC</name>
<dbReference type="Proteomes" id="UP000041254">
    <property type="component" value="Unassembled WGS sequence"/>
</dbReference>
<dbReference type="STRING" id="1169540.A0A0G4GY59"/>
<dbReference type="CDD" id="cd00038">
    <property type="entry name" value="CAP_ED"/>
    <property type="match status" value="1"/>
</dbReference>
<dbReference type="InterPro" id="IPR014710">
    <property type="entry name" value="RmlC-like_jellyroll"/>
</dbReference>
<dbReference type="GO" id="GO:0005952">
    <property type="term" value="C:cAMP-dependent protein kinase complex"/>
    <property type="evidence" value="ECO:0007669"/>
    <property type="project" value="InterPro"/>
</dbReference>
<keyword evidence="4" id="KW-1185">Reference proteome</keyword>
<dbReference type="EMBL" id="CDMY01000873">
    <property type="protein sequence ID" value="CEM36017.1"/>
    <property type="molecule type" value="Genomic_DNA"/>
</dbReference>
<dbReference type="GO" id="GO:0005829">
    <property type="term" value="C:cytosol"/>
    <property type="evidence" value="ECO:0007669"/>
    <property type="project" value="TreeGrafter"/>
</dbReference>
<evidence type="ECO:0000259" key="2">
    <source>
        <dbReference type="PROSITE" id="PS50042"/>
    </source>
</evidence>
<sequence>MRSGSGLDAHEEDLEGRGSTHMDNMPENFKRVRRTGVSAEAVTKERMAKWKKPVYPKAEADKAKIRSVINTKLQVLFGHLDDEAREAVIDAMFRKEVKKGEMLIQQGQEGDNFYVVDKGMFDILVARGNNPPKKVTEVSISAGTQLLLVPRLVSWR</sequence>
<dbReference type="PROSITE" id="PS00888">
    <property type="entry name" value="CNMP_BINDING_1"/>
    <property type="match status" value="1"/>
</dbReference>
<reference evidence="3 4" key="1">
    <citation type="submission" date="2014-11" db="EMBL/GenBank/DDBJ databases">
        <authorList>
            <person name="Zhu J."/>
            <person name="Qi W."/>
            <person name="Song R."/>
        </authorList>
    </citation>
    <scope>NUCLEOTIDE SEQUENCE [LARGE SCALE GENOMIC DNA]</scope>
</reference>
<dbReference type="PROSITE" id="PS50042">
    <property type="entry name" value="CNMP_BINDING_3"/>
    <property type="match status" value="1"/>
</dbReference>